<dbReference type="InterPro" id="IPR029471">
    <property type="entry name" value="HNH_5"/>
</dbReference>
<dbReference type="Pfam" id="PF14279">
    <property type="entry name" value="HNH_5"/>
    <property type="match status" value="1"/>
</dbReference>
<keyword evidence="2" id="KW-0378">Hydrolase</keyword>
<dbReference type="InterPro" id="IPR052892">
    <property type="entry name" value="NA-targeting_endonuclease"/>
</dbReference>
<sequence length="206" mass="23344">MAHRLWQYVGQGWDRGSCMNTTLILKLDVSGLPISFVGWHTAARLLTSEKVIWSMGDTAITLRGGTNRDGERSMLHLPAIISVSDRSNIWNQENPRRAYRRVIFQRDEGLCMYCGTSVPFRHFQMDHIIPKSRGGPDTYQNLCCSCGVCNDRKKNRTPDEAGMKLLAVPYVPNPAARLILSGRAIIADQMDYLKGYANLRKTRREV</sequence>
<name>A0A2N5X8F5_9GAMM</name>
<dbReference type="GO" id="GO:0004519">
    <property type="term" value="F:endonuclease activity"/>
    <property type="evidence" value="ECO:0007669"/>
    <property type="project" value="UniProtKB-KW"/>
</dbReference>
<feature type="domain" description="HNH nuclease" evidence="1">
    <location>
        <begin position="98"/>
        <end position="151"/>
    </location>
</feature>
<dbReference type="SMART" id="SM00507">
    <property type="entry name" value="HNHc"/>
    <property type="match status" value="1"/>
</dbReference>
<keyword evidence="2" id="KW-0255">Endonuclease</keyword>
<proteinExistence type="predicted"/>
<protein>
    <submittedName>
        <fullName evidence="2">Restriction endonuclease</fullName>
    </submittedName>
</protein>
<dbReference type="InterPro" id="IPR003615">
    <property type="entry name" value="HNH_nuc"/>
</dbReference>
<dbReference type="EMBL" id="PKUS01000001">
    <property type="protein sequence ID" value="PLW70765.1"/>
    <property type="molecule type" value="Genomic_DNA"/>
</dbReference>
<evidence type="ECO:0000313" key="3">
    <source>
        <dbReference type="Proteomes" id="UP000235005"/>
    </source>
</evidence>
<dbReference type="OrthoDB" id="9802901at2"/>
<organism evidence="2 3">
    <name type="scientific">Pseudohalioglobus lutimaris</name>
    <dbReference type="NCBI Taxonomy" id="1737061"/>
    <lineage>
        <taxon>Bacteria</taxon>
        <taxon>Pseudomonadati</taxon>
        <taxon>Pseudomonadota</taxon>
        <taxon>Gammaproteobacteria</taxon>
        <taxon>Cellvibrionales</taxon>
        <taxon>Halieaceae</taxon>
        <taxon>Pseudohalioglobus</taxon>
    </lineage>
</organism>
<dbReference type="PANTHER" id="PTHR33877">
    <property type="entry name" value="SLL1193 PROTEIN"/>
    <property type="match status" value="1"/>
</dbReference>
<keyword evidence="3" id="KW-1185">Reference proteome</keyword>
<reference evidence="2 3" key="1">
    <citation type="submission" date="2018-01" db="EMBL/GenBank/DDBJ databases">
        <title>The draft genome sequence of Halioglobus lutimaris HF004.</title>
        <authorList>
            <person name="Du Z.-J."/>
            <person name="Shi M.-J."/>
        </authorList>
    </citation>
    <scope>NUCLEOTIDE SEQUENCE [LARGE SCALE GENOMIC DNA]</scope>
    <source>
        <strain evidence="2 3">HF004</strain>
    </source>
</reference>
<dbReference type="Gene3D" id="1.10.30.50">
    <property type="match status" value="1"/>
</dbReference>
<keyword evidence="2" id="KW-0540">Nuclease</keyword>
<gene>
    <name evidence="2" type="ORF">C0039_01135</name>
</gene>
<dbReference type="Proteomes" id="UP000235005">
    <property type="component" value="Unassembled WGS sequence"/>
</dbReference>
<evidence type="ECO:0000259" key="1">
    <source>
        <dbReference type="SMART" id="SM00507"/>
    </source>
</evidence>
<dbReference type="CDD" id="cd00085">
    <property type="entry name" value="HNHc"/>
    <property type="match status" value="1"/>
</dbReference>
<dbReference type="PANTHER" id="PTHR33877:SF2">
    <property type="entry name" value="OS07G0170200 PROTEIN"/>
    <property type="match status" value="1"/>
</dbReference>
<evidence type="ECO:0000313" key="2">
    <source>
        <dbReference type="EMBL" id="PLW70765.1"/>
    </source>
</evidence>
<comment type="caution">
    <text evidence="2">The sequence shown here is derived from an EMBL/GenBank/DDBJ whole genome shotgun (WGS) entry which is preliminary data.</text>
</comment>
<dbReference type="AlphaFoldDB" id="A0A2N5X8F5"/>
<accession>A0A2N5X8F5</accession>